<dbReference type="Gene3D" id="2.40.50.140">
    <property type="entry name" value="Nucleic acid-binding proteins"/>
    <property type="match status" value="1"/>
</dbReference>
<keyword evidence="4 7" id="KW-0812">Transmembrane</keyword>
<evidence type="ECO:0000313" key="10">
    <source>
        <dbReference type="Proteomes" id="UP000636709"/>
    </source>
</evidence>
<organism evidence="9 10">
    <name type="scientific">Digitaria exilis</name>
    <dbReference type="NCBI Taxonomy" id="1010633"/>
    <lineage>
        <taxon>Eukaryota</taxon>
        <taxon>Viridiplantae</taxon>
        <taxon>Streptophyta</taxon>
        <taxon>Embryophyta</taxon>
        <taxon>Tracheophyta</taxon>
        <taxon>Spermatophyta</taxon>
        <taxon>Magnoliopsida</taxon>
        <taxon>Liliopsida</taxon>
        <taxon>Poales</taxon>
        <taxon>Poaceae</taxon>
        <taxon>PACMAD clade</taxon>
        <taxon>Panicoideae</taxon>
        <taxon>Panicodae</taxon>
        <taxon>Paniceae</taxon>
        <taxon>Anthephorinae</taxon>
        <taxon>Digitaria</taxon>
    </lineage>
</organism>
<feature type="transmembrane region" description="Helical" evidence="7">
    <location>
        <begin position="185"/>
        <end position="205"/>
    </location>
</feature>
<dbReference type="InterPro" id="IPR012340">
    <property type="entry name" value="NA-bd_OB-fold"/>
</dbReference>
<feature type="transmembrane region" description="Helical" evidence="7">
    <location>
        <begin position="362"/>
        <end position="388"/>
    </location>
</feature>
<dbReference type="PANTHER" id="PTHR31645:SF83">
    <property type="entry name" value="METAL-NICOTIANAMINE TRANSPORTER YSL1-RELATED"/>
    <property type="match status" value="1"/>
</dbReference>
<evidence type="ECO:0000256" key="2">
    <source>
        <dbReference type="ARBA" id="ARBA00010276"/>
    </source>
</evidence>
<keyword evidence="3" id="KW-0813">Transport</keyword>
<keyword evidence="6 7" id="KW-0472">Membrane</keyword>
<dbReference type="GO" id="GO:0035673">
    <property type="term" value="F:oligopeptide transmembrane transporter activity"/>
    <property type="evidence" value="ECO:0007669"/>
    <property type="project" value="InterPro"/>
</dbReference>
<feature type="transmembrane region" description="Helical" evidence="7">
    <location>
        <begin position="474"/>
        <end position="497"/>
    </location>
</feature>
<dbReference type="SUPFAM" id="SSF50249">
    <property type="entry name" value="Nucleic acid-binding proteins"/>
    <property type="match status" value="2"/>
</dbReference>
<dbReference type="EMBL" id="JACEFO010002757">
    <property type="protein sequence ID" value="KAF8649529.1"/>
    <property type="molecule type" value="Genomic_DNA"/>
</dbReference>
<dbReference type="OrthoDB" id="627262at2759"/>
<feature type="transmembrane region" description="Helical" evidence="7">
    <location>
        <begin position="588"/>
        <end position="606"/>
    </location>
</feature>
<dbReference type="PANTHER" id="PTHR31645">
    <property type="entry name" value="OLIGOPEPTIDE TRANSPORTER YGL114W-RELATED"/>
    <property type="match status" value="1"/>
</dbReference>
<feature type="domain" description="Single-stranded DNA binding protein Ssb-like OB fold" evidence="8">
    <location>
        <begin position="136"/>
        <end position="171"/>
    </location>
</feature>
<feature type="transmembrane region" description="Helical" evidence="7">
    <location>
        <begin position="801"/>
        <end position="827"/>
    </location>
</feature>
<feature type="transmembrane region" description="Helical" evidence="7">
    <location>
        <begin position="613"/>
        <end position="633"/>
    </location>
</feature>
<evidence type="ECO:0000256" key="7">
    <source>
        <dbReference type="SAM" id="Phobius"/>
    </source>
</evidence>
<evidence type="ECO:0000256" key="6">
    <source>
        <dbReference type="ARBA" id="ARBA00023136"/>
    </source>
</evidence>
<feature type="transmembrane region" description="Helical" evidence="7">
    <location>
        <begin position="279"/>
        <end position="300"/>
    </location>
</feature>
<dbReference type="Pfam" id="PF21473">
    <property type="entry name" value="OB_Ssb-like"/>
    <property type="match status" value="2"/>
</dbReference>
<feature type="transmembrane region" description="Helical" evidence="7">
    <location>
        <begin position="766"/>
        <end position="789"/>
    </location>
</feature>
<dbReference type="Proteomes" id="UP000636709">
    <property type="component" value="Unassembled WGS sequence"/>
</dbReference>
<evidence type="ECO:0000313" key="9">
    <source>
        <dbReference type="EMBL" id="KAF8649529.1"/>
    </source>
</evidence>
<feature type="transmembrane region" description="Helical" evidence="7">
    <location>
        <begin position="320"/>
        <end position="342"/>
    </location>
</feature>
<feature type="transmembrane region" description="Helical" evidence="7">
    <location>
        <begin position="702"/>
        <end position="723"/>
    </location>
</feature>
<proteinExistence type="inferred from homology"/>
<comment type="caution">
    <text evidence="9">The sequence shown here is derived from an EMBL/GenBank/DDBJ whole genome shotgun (WGS) entry which is preliminary data.</text>
</comment>
<dbReference type="CDD" id="cd04491">
    <property type="entry name" value="SoSSB_OBF"/>
    <property type="match status" value="1"/>
</dbReference>
<comment type="subcellular location">
    <subcellularLocation>
        <location evidence="1">Membrane</location>
        <topology evidence="1">Multi-pass membrane protein</topology>
    </subcellularLocation>
</comment>
<accession>A0A835A3R0</accession>
<feature type="transmembrane region" description="Helical" evidence="7">
    <location>
        <begin position="664"/>
        <end position="682"/>
    </location>
</feature>
<name>A0A835A3R0_9POAL</name>
<evidence type="ECO:0000256" key="1">
    <source>
        <dbReference type="ARBA" id="ARBA00004141"/>
    </source>
</evidence>
<gene>
    <name evidence="9" type="ORF">HU200_064285</name>
</gene>
<feature type="domain" description="Single-stranded DNA binding protein Ssb-like OB fold" evidence="8">
    <location>
        <begin position="22"/>
        <end position="82"/>
    </location>
</feature>
<evidence type="ECO:0000256" key="4">
    <source>
        <dbReference type="ARBA" id="ARBA00022692"/>
    </source>
</evidence>
<dbReference type="InterPro" id="IPR004813">
    <property type="entry name" value="OPT"/>
</dbReference>
<comment type="similarity">
    <text evidence="2">Belongs to the YSL (TC 2.A.67.2) family.</text>
</comment>
<dbReference type="Pfam" id="PF03169">
    <property type="entry name" value="OPT"/>
    <property type="match status" value="1"/>
</dbReference>
<evidence type="ECO:0000256" key="5">
    <source>
        <dbReference type="ARBA" id="ARBA00022989"/>
    </source>
</evidence>
<dbReference type="NCBIfam" id="TIGR00728">
    <property type="entry name" value="OPT_sfam"/>
    <property type="match status" value="1"/>
</dbReference>
<reference evidence="9" key="1">
    <citation type="submission" date="2020-07" db="EMBL/GenBank/DDBJ databases">
        <title>Genome sequence and genetic diversity analysis of an under-domesticated orphan crop, white fonio (Digitaria exilis).</title>
        <authorList>
            <person name="Bennetzen J.L."/>
            <person name="Chen S."/>
            <person name="Ma X."/>
            <person name="Wang X."/>
            <person name="Yssel A.E.J."/>
            <person name="Chaluvadi S.R."/>
            <person name="Johnson M."/>
            <person name="Gangashetty P."/>
            <person name="Hamidou F."/>
            <person name="Sanogo M.D."/>
            <person name="Zwaenepoel A."/>
            <person name="Wallace J."/>
            <person name="Van De Peer Y."/>
            <person name="Van Deynze A."/>
        </authorList>
    </citation>
    <scope>NUCLEOTIDE SEQUENCE</scope>
    <source>
        <tissue evidence="9">Leaves</tissue>
    </source>
</reference>
<protein>
    <recommendedName>
        <fullName evidence="8">Single-stranded DNA binding protein Ssb-like OB fold domain-containing protein</fullName>
    </recommendedName>
</protein>
<dbReference type="GO" id="GO:0016020">
    <property type="term" value="C:membrane"/>
    <property type="evidence" value="ECO:0007669"/>
    <property type="project" value="UniProtKB-SubCell"/>
</dbReference>
<dbReference type="InterPro" id="IPR045035">
    <property type="entry name" value="YSL-like"/>
</dbReference>
<evidence type="ECO:0000256" key="3">
    <source>
        <dbReference type="ARBA" id="ARBA00022448"/>
    </source>
</evidence>
<dbReference type="InterPro" id="IPR048970">
    <property type="entry name" value="OB_Ssb-like"/>
</dbReference>
<keyword evidence="10" id="KW-1185">Reference proteome</keyword>
<keyword evidence="5 7" id="KW-1133">Transmembrane helix</keyword>
<evidence type="ECO:0000259" key="8">
    <source>
        <dbReference type="Pfam" id="PF21473"/>
    </source>
</evidence>
<sequence length="895" mass="96240">MSAQGGDKPALRKPVFTKVDQLRPGTNGHTLTVKVVSATPVPGRARPGAPASSSRAPRIAECLVGDETGVIVFTARNDQGESLGNKWFCPTNLFSSNDGWDNCSPGLNDGCCDRSVRIYLIMQFSWAYDEYPFCAVDLLKPDATVILRNAKIDMFKGSMRLAVDKWGRIEATEPASFTVKEDNNLSLAIIRPLLVVFFLWPVHFFRGLLTLAAYQPFGGDMAGEDVAGEKDRDEASVEALFAGQAAAPWWRQVTARSVATSVVLGTVFSFMAMRMGLTIGLVPSINMSASLTSFFVVRSWTRLLGRCGVATPAFSRQENVVVQTCVIACATLALYGGFISFLPAMSGTVARATGGPATGNNVYALHAGKVVAFSFITGFSSLLVTLPLTKVMILDYKLLYPTGSAIAGLVNSFHTPKGAATARCVSALLKSVFGSLSWAMFQWFYTGGDGCGFQAFPLLGLDAYRRRFYFDFSASLVGVGIICPYVVNLSLLLGAVLSSGILWPLLQAKQGTWYTDPSPTSLRGLNGYKVPMGIAMVLGDCLFQLAAVTIRAARSCFHHQRHVDAAPASYDERRRIQCFQSDHVPTGLALAGYLALAAMATALLPTMFPQVRFYHVALCYVMAPLMAFCSSYASGLTDWSLGTIYGKLAIFVFGAWVGEASGGAVAGLLAGGLVVVVIGNSSELMHDFKTAYLTLTSPRSMFASQVIGTALGCVINPLLFIGFQTMGGGHHHLGEPGSPYPAPMAMAYRGIANISVEGIRTLPKHAIMLCVPCFCAALCLDVLTSVAAANNWRIKGYLPNVMAMTIPFFIGPAFTIDMCVGSLIVFLWRRADRQAANQLSVVVASGLICGDGLWSLPSSLLAMFKVQPPICMKFLSAFQHDQMQQHFVPYLTAPQ</sequence>
<dbReference type="AlphaFoldDB" id="A0A835A3R0"/>